<sequence length="71" mass="7399">MCSTGPTTSYGYELSPSDEADLDDIPVCCGDDMDGAKTARGGIDYTCGRCGTVLEISKSGLVDDIREKTAA</sequence>
<dbReference type="Proteomes" id="UP000595636">
    <property type="component" value="Chromosome"/>
</dbReference>
<gene>
    <name evidence="1" type="ORF">JEQ17_41100</name>
</gene>
<accession>A0A7T7RFV9</accession>
<dbReference type="EMBL" id="CP066831">
    <property type="protein sequence ID" value="QQM45177.1"/>
    <property type="molecule type" value="Genomic_DNA"/>
</dbReference>
<proteinExistence type="predicted"/>
<dbReference type="AlphaFoldDB" id="A0A7T7RFV9"/>
<keyword evidence="2" id="KW-1185">Reference proteome</keyword>
<evidence type="ECO:0000313" key="1">
    <source>
        <dbReference type="EMBL" id="QQM45177.1"/>
    </source>
</evidence>
<protein>
    <submittedName>
        <fullName evidence="1">Uncharacterized protein</fullName>
    </submittedName>
</protein>
<reference evidence="1 2" key="1">
    <citation type="submission" date="2020-12" db="EMBL/GenBank/DDBJ databases">
        <title>A novel species.</title>
        <authorList>
            <person name="Li K."/>
        </authorList>
    </citation>
    <scope>NUCLEOTIDE SEQUENCE [LARGE SCALE GENOMIC DNA]</scope>
    <source>
        <strain evidence="1 2">ZYC-3</strain>
    </source>
</reference>
<organism evidence="1 2">
    <name type="scientific">Streptomyces liliifuscus</name>
    <dbReference type="NCBI Taxonomy" id="2797636"/>
    <lineage>
        <taxon>Bacteria</taxon>
        <taxon>Bacillati</taxon>
        <taxon>Actinomycetota</taxon>
        <taxon>Actinomycetes</taxon>
        <taxon>Kitasatosporales</taxon>
        <taxon>Streptomycetaceae</taxon>
        <taxon>Streptomyces</taxon>
    </lineage>
</organism>
<dbReference type="RefSeq" id="WP_200399986.1">
    <property type="nucleotide sequence ID" value="NZ_CP066831.1"/>
</dbReference>
<dbReference type="KEGG" id="slf:JEQ17_41100"/>
<name>A0A7T7RFV9_9ACTN</name>
<evidence type="ECO:0000313" key="2">
    <source>
        <dbReference type="Proteomes" id="UP000595636"/>
    </source>
</evidence>